<organism evidence="1 2">
    <name type="scientific">Rhizoctonia solani</name>
    <dbReference type="NCBI Taxonomy" id="456999"/>
    <lineage>
        <taxon>Eukaryota</taxon>
        <taxon>Fungi</taxon>
        <taxon>Dikarya</taxon>
        <taxon>Basidiomycota</taxon>
        <taxon>Agaricomycotina</taxon>
        <taxon>Agaricomycetes</taxon>
        <taxon>Cantharellales</taxon>
        <taxon>Ceratobasidiaceae</taxon>
        <taxon>Rhizoctonia</taxon>
    </lineage>
</organism>
<gene>
    <name evidence="1" type="ORF">RSOLAG22IIIB_10188</name>
</gene>
<dbReference type="AlphaFoldDB" id="A0A0K6G2K4"/>
<reference evidence="1 2" key="1">
    <citation type="submission" date="2015-07" db="EMBL/GenBank/DDBJ databases">
        <authorList>
            <person name="Noorani M."/>
        </authorList>
    </citation>
    <scope>NUCLEOTIDE SEQUENCE [LARGE SCALE GENOMIC DNA]</scope>
    <source>
        <strain evidence="1">BBA 69670</strain>
    </source>
</reference>
<dbReference type="EMBL" id="CYGV01001298">
    <property type="protein sequence ID" value="CUA72619.1"/>
    <property type="molecule type" value="Genomic_DNA"/>
</dbReference>
<protein>
    <submittedName>
        <fullName evidence="1">Uncharacterized protein</fullName>
    </submittedName>
</protein>
<evidence type="ECO:0000313" key="1">
    <source>
        <dbReference type="EMBL" id="CUA72619.1"/>
    </source>
</evidence>
<keyword evidence="2" id="KW-1185">Reference proteome</keyword>
<accession>A0A0K6G2K4</accession>
<proteinExistence type="predicted"/>
<name>A0A0K6G2K4_9AGAM</name>
<evidence type="ECO:0000313" key="2">
    <source>
        <dbReference type="Proteomes" id="UP000044841"/>
    </source>
</evidence>
<sequence>MDGTGVGLADGGECYLHGRKTRVRSIQIMVKNSVGSVKPAANVDRVFQRFAVPESSVWDQAFQGPGCVRLDSLPMSYYREQGPGRSPRTIKTITLPIRSATGLRKTLTLKHQQDSDAVGFNEYVWV</sequence>
<dbReference type="Proteomes" id="UP000044841">
    <property type="component" value="Unassembled WGS sequence"/>
</dbReference>